<feature type="transmembrane region" description="Helical" evidence="1">
    <location>
        <begin position="188"/>
        <end position="212"/>
    </location>
</feature>
<comment type="caution">
    <text evidence="2">The sequence shown here is derived from an EMBL/GenBank/DDBJ whole genome shotgun (WGS) entry which is preliminary data.</text>
</comment>
<feature type="transmembrane region" description="Helical" evidence="1">
    <location>
        <begin position="382"/>
        <end position="403"/>
    </location>
</feature>
<proteinExistence type="predicted"/>
<feature type="transmembrane region" description="Helical" evidence="1">
    <location>
        <begin position="110"/>
        <end position="137"/>
    </location>
</feature>
<protein>
    <submittedName>
        <fullName evidence="2">Uncharacterized protein</fullName>
    </submittedName>
</protein>
<gene>
    <name evidence="2" type="ORF">PAPYR_1127</name>
</gene>
<feature type="transmembrane region" description="Helical" evidence="1">
    <location>
        <begin position="224"/>
        <end position="246"/>
    </location>
</feature>
<name>A0ABQ8UWJ3_9EUKA</name>
<feature type="transmembrane region" description="Helical" evidence="1">
    <location>
        <begin position="351"/>
        <end position="376"/>
    </location>
</feature>
<evidence type="ECO:0000313" key="2">
    <source>
        <dbReference type="EMBL" id="KAJ4462481.1"/>
    </source>
</evidence>
<evidence type="ECO:0000256" key="1">
    <source>
        <dbReference type="SAM" id="Phobius"/>
    </source>
</evidence>
<reference evidence="2" key="1">
    <citation type="journal article" date="2022" name="bioRxiv">
        <title>Genomics of Preaxostyla Flagellates Illuminates Evolutionary Transitions and the Path Towards Mitochondrial Loss.</title>
        <authorList>
            <person name="Novak L.V.F."/>
            <person name="Treitli S.C."/>
            <person name="Pyrih J."/>
            <person name="Halakuc P."/>
            <person name="Pipaliya S.V."/>
            <person name="Vacek V."/>
            <person name="Brzon O."/>
            <person name="Soukal P."/>
            <person name="Eme L."/>
            <person name="Dacks J.B."/>
            <person name="Karnkowska A."/>
            <person name="Elias M."/>
            <person name="Hampl V."/>
        </authorList>
    </citation>
    <scope>NUCLEOTIDE SEQUENCE</scope>
    <source>
        <strain evidence="2">RCP-MX</strain>
    </source>
</reference>
<dbReference type="EMBL" id="JAPMOS010000003">
    <property type="protein sequence ID" value="KAJ4462481.1"/>
    <property type="molecule type" value="Genomic_DNA"/>
</dbReference>
<accession>A0ABQ8UWJ3</accession>
<feature type="transmembrane region" description="Helical" evidence="1">
    <location>
        <begin position="158"/>
        <end position="182"/>
    </location>
</feature>
<sequence length="419" mass="44937">MGVEISNGCEEIFGLINIPEITDSFLQLPIVLDPGDRELWVWRAVLSSISSSLHITLVPSYYYGKSERQTKLVLLQFFTRKKAPGACLEPGSGFNRAAFTYFFLEMGLPGAVLLVPGVLLLAAVGWKLRLVASWLWTSPTRRRLFCLAGARRSVRCRTVSWVVAVGLLCGLVPVGLFVAWGIVSAAVLAPWIVGVTVALLSTALAACGWALMRWWQGDRWRLTAPALIGFIGFAVLFCIWQFLALFPGRASFSYMSVSSVFLSWNMLVVLYIPFLLTPDRLVDIRELVRPYLEKTLTSNPSGPAPVTPVGPATAAATATAAASAPSSGAAPRLDMGPLTQPPSRAAIKKKLLTALFLYLGSVGVLVAYAVVTLVLAQADPASLMSGGLGFVTAGTVVALDLLLSATLPHLPPFAPCFLT</sequence>
<evidence type="ECO:0000313" key="3">
    <source>
        <dbReference type="Proteomes" id="UP001141327"/>
    </source>
</evidence>
<keyword evidence="1" id="KW-1133">Transmembrane helix</keyword>
<keyword evidence="3" id="KW-1185">Reference proteome</keyword>
<feature type="transmembrane region" description="Helical" evidence="1">
    <location>
        <begin position="252"/>
        <end position="276"/>
    </location>
</feature>
<dbReference type="Proteomes" id="UP001141327">
    <property type="component" value="Unassembled WGS sequence"/>
</dbReference>
<organism evidence="2 3">
    <name type="scientific">Paratrimastix pyriformis</name>
    <dbReference type="NCBI Taxonomy" id="342808"/>
    <lineage>
        <taxon>Eukaryota</taxon>
        <taxon>Metamonada</taxon>
        <taxon>Preaxostyla</taxon>
        <taxon>Paratrimastigidae</taxon>
        <taxon>Paratrimastix</taxon>
    </lineage>
</organism>
<keyword evidence="1" id="KW-0472">Membrane</keyword>
<keyword evidence="1" id="KW-0812">Transmembrane</keyword>